<reference evidence="2 3" key="1">
    <citation type="journal article" date="2016" name="Nat. Commun.">
        <title>Thousands of microbial genomes shed light on interconnected biogeochemical processes in an aquifer system.</title>
        <authorList>
            <person name="Anantharaman K."/>
            <person name="Brown C.T."/>
            <person name="Hug L.A."/>
            <person name="Sharon I."/>
            <person name="Castelle C.J."/>
            <person name="Probst A.J."/>
            <person name="Thomas B.C."/>
            <person name="Singh A."/>
            <person name="Wilkins M.J."/>
            <person name="Karaoz U."/>
            <person name="Brodie E.L."/>
            <person name="Williams K.H."/>
            <person name="Hubbard S.S."/>
            <person name="Banfield J.F."/>
        </authorList>
    </citation>
    <scope>NUCLEOTIDE SEQUENCE [LARGE SCALE GENOMIC DNA]</scope>
</reference>
<name>A0A1F5TNX1_9BACT</name>
<dbReference type="EMBL" id="MFGO01000025">
    <property type="protein sequence ID" value="OGF40577.1"/>
    <property type="molecule type" value="Genomic_DNA"/>
</dbReference>
<dbReference type="InterPro" id="IPR045584">
    <property type="entry name" value="Pilin-like"/>
</dbReference>
<protein>
    <recommendedName>
        <fullName evidence="4">Prepilin-type N-terminal cleavage/methylation domain-containing protein</fullName>
    </recommendedName>
</protein>
<keyword evidence="1" id="KW-1133">Transmembrane helix</keyword>
<dbReference type="AlphaFoldDB" id="A0A1F5TNX1"/>
<comment type="caution">
    <text evidence="2">The sequence shown here is derived from an EMBL/GenBank/DDBJ whole genome shotgun (WGS) entry which is preliminary data.</text>
</comment>
<evidence type="ECO:0008006" key="4">
    <source>
        <dbReference type="Google" id="ProtNLM"/>
    </source>
</evidence>
<dbReference type="InterPro" id="IPR012902">
    <property type="entry name" value="N_methyl_site"/>
</dbReference>
<evidence type="ECO:0000313" key="2">
    <source>
        <dbReference type="EMBL" id="OGF40577.1"/>
    </source>
</evidence>
<keyword evidence="1" id="KW-0812">Transmembrane</keyword>
<accession>A0A1F5TNX1</accession>
<proteinExistence type="predicted"/>
<feature type="transmembrane region" description="Helical" evidence="1">
    <location>
        <begin position="16"/>
        <end position="37"/>
    </location>
</feature>
<keyword evidence="1" id="KW-0472">Membrane</keyword>
<dbReference type="Pfam" id="PF07963">
    <property type="entry name" value="N_methyl"/>
    <property type="match status" value="1"/>
</dbReference>
<dbReference type="Proteomes" id="UP000177579">
    <property type="component" value="Unassembled WGS sequence"/>
</dbReference>
<gene>
    <name evidence="2" type="ORF">A2531_03540</name>
</gene>
<evidence type="ECO:0000256" key="1">
    <source>
        <dbReference type="SAM" id="Phobius"/>
    </source>
</evidence>
<dbReference type="SUPFAM" id="SSF54523">
    <property type="entry name" value="Pili subunits"/>
    <property type="match status" value="1"/>
</dbReference>
<sequence>MKDIFKLIKNKKGFTLMELIVSMAIFSASILMATGVFKSAIEGQRSAIAAQNTQESMRYAFEVMSKEIRGAIGTDGGSNCPAPGQPNRTFNVIGGGLNFENSSNECVLYNINGNNELEITRGIDSLPITPDEVKVSNLQFDVIDDAPGAHTVQPRVTIKMEAEIDTPREMYRQKIILQTTISSRSYD</sequence>
<dbReference type="NCBIfam" id="TIGR02532">
    <property type="entry name" value="IV_pilin_GFxxxE"/>
    <property type="match status" value="1"/>
</dbReference>
<organism evidence="2 3">
    <name type="scientific">Candidatus Falkowbacteria bacterium RIFOXYD2_FULL_34_120</name>
    <dbReference type="NCBI Taxonomy" id="1798007"/>
    <lineage>
        <taxon>Bacteria</taxon>
        <taxon>Candidatus Falkowiibacteriota</taxon>
    </lineage>
</organism>
<evidence type="ECO:0000313" key="3">
    <source>
        <dbReference type="Proteomes" id="UP000177579"/>
    </source>
</evidence>